<sequence>MNIDLSEEFSASNDHTVFKRKRTKRHLPSAIADVDSNSSPSSTEISTNTEEDEDLANCLILLARGRLRPQSTRRKFAEDAYECKTCSRTFSSFQALGGHRTSHKKPNSAVEFDRKIRSPPPPEEAKFGKFNAIVNTPPPPIKLQLNKVHECSICGSEFASGQALGGHMRRHRSPPSARSGDDSNSGDHDHRHRNVMIQSLDLNLPAPPEEFSKPRLVFAAVVDCHY</sequence>
<keyword evidence="5" id="KW-0862">Zinc</keyword>
<comment type="caution">
    <text evidence="12">The sequence shown here is derived from an EMBL/GenBank/DDBJ whole genome shotgun (WGS) entry which is preliminary data.</text>
</comment>
<evidence type="ECO:0000256" key="3">
    <source>
        <dbReference type="ARBA" id="ARBA00022737"/>
    </source>
</evidence>
<evidence type="ECO:0000256" key="6">
    <source>
        <dbReference type="ARBA" id="ARBA00023015"/>
    </source>
</evidence>
<dbReference type="Pfam" id="PF13912">
    <property type="entry name" value="zf-C2H2_6"/>
    <property type="match status" value="2"/>
</dbReference>
<reference evidence="12" key="1">
    <citation type="submission" date="2018-01" db="EMBL/GenBank/DDBJ databases">
        <authorList>
            <person name="Mao J.F."/>
        </authorList>
    </citation>
    <scope>NUCLEOTIDE SEQUENCE</scope>
    <source>
        <strain evidence="12">Huo1</strain>
        <tissue evidence="12">Leaf</tissue>
    </source>
</reference>
<evidence type="ECO:0000256" key="7">
    <source>
        <dbReference type="ARBA" id="ARBA00023163"/>
    </source>
</evidence>
<evidence type="ECO:0000256" key="10">
    <source>
        <dbReference type="SAM" id="MobiDB-lite"/>
    </source>
</evidence>
<dbReference type="SUPFAM" id="SSF57667">
    <property type="entry name" value="beta-beta-alpha zinc fingers"/>
    <property type="match status" value="1"/>
</dbReference>
<evidence type="ECO:0000313" key="13">
    <source>
        <dbReference type="Proteomes" id="UP000298416"/>
    </source>
</evidence>
<feature type="domain" description="C2H2-type" evidence="11">
    <location>
        <begin position="81"/>
        <end position="108"/>
    </location>
</feature>
<feature type="domain" description="C2H2-type" evidence="11">
    <location>
        <begin position="149"/>
        <end position="176"/>
    </location>
</feature>
<keyword evidence="3" id="KW-0677">Repeat</keyword>
<evidence type="ECO:0000256" key="5">
    <source>
        <dbReference type="ARBA" id="ARBA00022833"/>
    </source>
</evidence>
<feature type="region of interest" description="Disordered" evidence="10">
    <location>
        <begin position="163"/>
        <end position="190"/>
    </location>
</feature>
<evidence type="ECO:0000259" key="11">
    <source>
        <dbReference type="PROSITE" id="PS50157"/>
    </source>
</evidence>
<dbReference type="SMART" id="SM00355">
    <property type="entry name" value="ZnF_C2H2"/>
    <property type="match status" value="2"/>
</dbReference>
<keyword evidence="8" id="KW-0539">Nucleus</keyword>
<feature type="compositionally biased region" description="Low complexity" evidence="10">
    <location>
        <begin position="35"/>
        <end position="48"/>
    </location>
</feature>
<dbReference type="GO" id="GO:0005634">
    <property type="term" value="C:nucleus"/>
    <property type="evidence" value="ECO:0007669"/>
    <property type="project" value="UniProtKB-SubCell"/>
</dbReference>
<gene>
    <name evidence="12" type="ORF">SASPL_122200</name>
</gene>
<organism evidence="12">
    <name type="scientific">Salvia splendens</name>
    <name type="common">Scarlet sage</name>
    <dbReference type="NCBI Taxonomy" id="180675"/>
    <lineage>
        <taxon>Eukaryota</taxon>
        <taxon>Viridiplantae</taxon>
        <taxon>Streptophyta</taxon>
        <taxon>Embryophyta</taxon>
        <taxon>Tracheophyta</taxon>
        <taxon>Spermatophyta</taxon>
        <taxon>Magnoliopsida</taxon>
        <taxon>eudicotyledons</taxon>
        <taxon>Gunneridae</taxon>
        <taxon>Pentapetalae</taxon>
        <taxon>asterids</taxon>
        <taxon>lamiids</taxon>
        <taxon>Lamiales</taxon>
        <taxon>Lamiaceae</taxon>
        <taxon>Nepetoideae</taxon>
        <taxon>Mentheae</taxon>
        <taxon>Salviinae</taxon>
        <taxon>Salvia</taxon>
        <taxon>Salvia subgen. Calosphace</taxon>
        <taxon>core Calosphace</taxon>
    </lineage>
</organism>
<evidence type="ECO:0000256" key="2">
    <source>
        <dbReference type="ARBA" id="ARBA00022723"/>
    </source>
</evidence>
<evidence type="ECO:0000256" key="8">
    <source>
        <dbReference type="ARBA" id="ARBA00023242"/>
    </source>
</evidence>
<dbReference type="GO" id="GO:0008270">
    <property type="term" value="F:zinc ion binding"/>
    <property type="evidence" value="ECO:0007669"/>
    <property type="project" value="UniProtKB-KW"/>
</dbReference>
<dbReference type="PROSITE" id="PS00028">
    <property type="entry name" value="ZINC_FINGER_C2H2_1"/>
    <property type="match status" value="2"/>
</dbReference>
<proteinExistence type="predicted"/>
<dbReference type="AlphaFoldDB" id="A0A8X8XNV8"/>
<dbReference type="PROSITE" id="PS50157">
    <property type="entry name" value="ZINC_FINGER_C2H2_2"/>
    <property type="match status" value="2"/>
</dbReference>
<keyword evidence="2" id="KW-0479">Metal-binding</keyword>
<dbReference type="PANTHER" id="PTHR26374:SF456">
    <property type="entry name" value="ZINC FINGER PROTEIN ZAT5-LIKE"/>
    <property type="match status" value="1"/>
</dbReference>
<evidence type="ECO:0000256" key="4">
    <source>
        <dbReference type="ARBA" id="ARBA00022771"/>
    </source>
</evidence>
<reference evidence="12" key="2">
    <citation type="submission" date="2020-08" db="EMBL/GenBank/DDBJ databases">
        <title>Plant Genome Project.</title>
        <authorList>
            <person name="Zhang R.-G."/>
        </authorList>
    </citation>
    <scope>NUCLEOTIDE SEQUENCE</scope>
    <source>
        <strain evidence="12">Huo1</strain>
        <tissue evidence="12">Leaf</tissue>
    </source>
</reference>
<evidence type="ECO:0000256" key="9">
    <source>
        <dbReference type="PROSITE-ProRule" id="PRU00042"/>
    </source>
</evidence>
<evidence type="ECO:0000313" key="12">
    <source>
        <dbReference type="EMBL" id="KAG6414826.1"/>
    </source>
</evidence>
<evidence type="ECO:0000256" key="1">
    <source>
        <dbReference type="ARBA" id="ARBA00004123"/>
    </source>
</evidence>
<comment type="subcellular location">
    <subcellularLocation>
        <location evidence="1">Nucleus</location>
    </subcellularLocation>
</comment>
<dbReference type="OrthoDB" id="10349449at2759"/>
<keyword evidence="13" id="KW-1185">Reference proteome</keyword>
<dbReference type="InterPro" id="IPR036236">
    <property type="entry name" value="Znf_C2H2_sf"/>
</dbReference>
<keyword evidence="4 9" id="KW-0863">Zinc-finger</keyword>
<feature type="compositionally biased region" description="Basic residues" evidence="10">
    <location>
        <begin position="18"/>
        <end position="27"/>
    </location>
</feature>
<keyword evidence="6" id="KW-0805">Transcription regulation</keyword>
<feature type="region of interest" description="Disordered" evidence="10">
    <location>
        <begin position="97"/>
        <end position="124"/>
    </location>
</feature>
<keyword evidence="7" id="KW-0804">Transcription</keyword>
<dbReference type="InterPro" id="IPR013087">
    <property type="entry name" value="Znf_C2H2_type"/>
</dbReference>
<feature type="region of interest" description="Disordered" evidence="10">
    <location>
        <begin position="1"/>
        <end position="50"/>
    </location>
</feature>
<dbReference type="Proteomes" id="UP000298416">
    <property type="component" value="Unassembled WGS sequence"/>
</dbReference>
<accession>A0A8X8XNV8</accession>
<feature type="compositionally biased region" description="Basic and acidic residues" evidence="10">
    <location>
        <begin position="179"/>
        <end position="189"/>
    </location>
</feature>
<protein>
    <recommendedName>
        <fullName evidence="11">C2H2-type domain-containing protein</fullName>
    </recommendedName>
</protein>
<dbReference type="Gene3D" id="3.30.160.60">
    <property type="entry name" value="Classic Zinc Finger"/>
    <property type="match status" value="2"/>
</dbReference>
<dbReference type="PANTHER" id="PTHR26374">
    <property type="entry name" value="ZINC FINGER PROTEIN ZAT5"/>
    <property type="match status" value="1"/>
</dbReference>
<dbReference type="EMBL" id="PNBA02000008">
    <property type="protein sequence ID" value="KAG6414826.1"/>
    <property type="molecule type" value="Genomic_DNA"/>
</dbReference>
<name>A0A8X8XNV8_SALSN</name>